<dbReference type="GO" id="GO:0003723">
    <property type="term" value="F:RNA binding"/>
    <property type="evidence" value="ECO:0007669"/>
    <property type="project" value="UniProtKB-UniRule"/>
</dbReference>
<dbReference type="InterPro" id="IPR012677">
    <property type="entry name" value="Nucleotide-bd_a/b_plait_sf"/>
</dbReference>
<dbReference type="SUPFAM" id="SSF54928">
    <property type="entry name" value="RNA-binding domain, RBD"/>
    <property type="match status" value="1"/>
</dbReference>
<dbReference type="InterPro" id="IPR007201">
    <property type="entry name" value="Mei2-like_Rrm_C"/>
</dbReference>
<gene>
    <name evidence="4" type="ORF">F511_20219</name>
</gene>
<sequence>MCIRLPKPLNPNAEAWTPKQIALPAALQPETAVPVLAATAASYPTVYKMSQQSYYQQLTIPHIFFPAANGFHGSDSGEKIHILRKNSKIQNARKADGPMRKCPCPPLDSLKKGVQGNFPPRLRRPVRSVSVDNKPPKLGWRPRTFLDTAGDGDAVELPRPRASPPMPQSSGQGFSPSWNTTVMIKNIPNRLRRDDILKFLDGHCCAYSLEYDFLYLPMDFRKKGNLGYAFVNFTSPISANKFKKILQNFKWETGKEVYTRRFKDAEFACHEMDFLPVVLDPPRNGSDPNPCPPLVLGQLQGRFSSKNH</sequence>
<evidence type="ECO:0000313" key="5">
    <source>
        <dbReference type="Proteomes" id="UP000250235"/>
    </source>
</evidence>
<dbReference type="InterPro" id="IPR035979">
    <property type="entry name" value="RBD_domain_sf"/>
</dbReference>
<evidence type="ECO:0000256" key="1">
    <source>
        <dbReference type="PROSITE-ProRule" id="PRU00176"/>
    </source>
</evidence>
<dbReference type="AlphaFoldDB" id="A0A2Z7BLF8"/>
<feature type="region of interest" description="Disordered" evidence="2">
    <location>
        <begin position="91"/>
        <end position="175"/>
    </location>
</feature>
<evidence type="ECO:0000259" key="3">
    <source>
        <dbReference type="PROSITE" id="PS50102"/>
    </source>
</evidence>
<keyword evidence="5" id="KW-1185">Reference proteome</keyword>
<dbReference type="OrthoDB" id="417481at2759"/>
<evidence type="ECO:0000256" key="2">
    <source>
        <dbReference type="SAM" id="MobiDB-lite"/>
    </source>
</evidence>
<name>A0A2Z7BLF8_9LAMI</name>
<accession>A0A2Z7BLF8</accession>
<dbReference type="Pfam" id="PF04059">
    <property type="entry name" value="RRM_2"/>
    <property type="match status" value="1"/>
</dbReference>
<dbReference type="EMBL" id="KV005002">
    <property type="protein sequence ID" value="KZV35126.1"/>
    <property type="molecule type" value="Genomic_DNA"/>
</dbReference>
<evidence type="ECO:0000313" key="4">
    <source>
        <dbReference type="EMBL" id="KZV35126.1"/>
    </source>
</evidence>
<dbReference type="Proteomes" id="UP000250235">
    <property type="component" value="Unassembled WGS sequence"/>
</dbReference>
<dbReference type="Gene3D" id="3.30.70.330">
    <property type="match status" value="1"/>
</dbReference>
<keyword evidence="1" id="KW-0694">RNA-binding</keyword>
<proteinExistence type="predicted"/>
<feature type="domain" description="RRM" evidence="3">
    <location>
        <begin position="180"/>
        <end position="264"/>
    </location>
</feature>
<dbReference type="PROSITE" id="PS50102">
    <property type="entry name" value="RRM"/>
    <property type="match status" value="1"/>
</dbReference>
<dbReference type="InterPro" id="IPR000504">
    <property type="entry name" value="RRM_dom"/>
</dbReference>
<protein>
    <recommendedName>
        <fullName evidence="3">RRM domain-containing protein</fullName>
    </recommendedName>
</protein>
<organism evidence="4 5">
    <name type="scientific">Dorcoceras hygrometricum</name>
    <dbReference type="NCBI Taxonomy" id="472368"/>
    <lineage>
        <taxon>Eukaryota</taxon>
        <taxon>Viridiplantae</taxon>
        <taxon>Streptophyta</taxon>
        <taxon>Embryophyta</taxon>
        <taxon>Tracheophyta</taxon>
        <taxon>Spermatophyta</taxon>
        <taxon>Magnoliopsida</taxon>
        <taxon>eudicotyledons</taxon>
        <taxon>Gunneridae</taxon>
        <taxon>Pentapetalae</taxon>
        <taxon>asterids</taxon>
        <taxon>lamiids</taxon>
        <taxon>Lamiales</taxon>
        <taxon>Gesneriaceae</taxon>
        <taxon>Didymocarpoideae</taxon>
        <taxon>Trichosporeae</taxon>
        <taxon>Loxocarpinae</taxon>
        <taxon>Dorcoceras</taxon>
    </lineage>
</organism>
<reference evidence="4 5" key="1">
    <citation type="journal article" date="2015" name="Proc. Natl. Acad. Sci. U.S.A.">
        <title>The resurrection genome of Boea hygrometrica: A blueprint for survival of dehydration.</title>
        <authorList>
            <person name="Xiao L."/>
            <person name="Yang G."/>
            <person name="Zhang L."/>
            <person name="Yang X."/>
            <person name="Zhao S."/>
            <person name="Ji Z."/>
            <person name="Zhou Q."/>
            <person name="Hu M."/>
            <person name="Wang Y."/>
            <person name="Chen M."/>
            <person name="Xu Y."/>
            <person name="Jin H."/>
            <person name="Xiao X."/>
            <person name="Hu G."/>
            <person name="Bao F."/>
            <person name="Hu Y."/>
            <person name="Wan P."/>
            <person name="Li L."/>
            <person name="Deng X."/>
            <person name="Kuang T."/>
            <person name="Xiang C."/>
            <person name="Zhu J.K."/>
            <person name="Oliver M.J."/>
            <person name="He Y."/>
        </authorList>
    </citation>
    <scope>NUCLEOTIDE SEQUENCE [LARGE SCALE GENOMIC DNA]</scope>
    <source>
        <strain evidence="5">cv. XS01</strain>
    </source>
</reference>